<dbReference type="GO" id="GO:0016020">
    <property type="term" value="C:membrane"/>
    <property type="evidence" value="ECO:0007669"/>
    <property type="project" value="UniProtKB-SubCell"/>
</dbReference>
<feature type="transmembrane region" description="Helical" evidence="10">
    <location>
        <begin position="118"/>
        <end position="139"/>
    </location>
</feature>
<evidence type="ECO:0000256" key="2">
    <source>
        <dbReference type="ARBA" id="ARBA00006214"/>
    </source>
</evidence>
<keyword evidence="3 10" id="KW-0812">Transmembrane</keyword>
<evidence type="ECO:0000256" key="4">
    <source>
        <dbReference type="ARBA" id="ARBA00022719"/>
    </source>
</evidence>
<keyword evidence="7 10" id="KW-0472">Membrane</keyword>
<evidence type="ECO:0000256" key="9">
    <source>
        <dbReference type="ARBA" id="ARBA00023284"/>
    </source>
</evidence>
<sequence length="215" mass="24244">MGVRANQGYPAENADWEVAVPPFSYNPAAWSQRIPICVLASIACVIAIHLSLYQWGLIDEVWDPFFGKQSEEVLKSNVAEMIHRWVGIPDAALGAFAYLGDAVYGLAGSTRRWQYRPWMVILFGIDVIPLGFVSALLVFCQATIVGQWCFLCIVTAIISLILVYMAFDEVYSSLKYLYLVWKKSRDTRMVWNALWSQPVPVMDEIERELLVGANA</sequence>
<name>A0A518AXR3_9BACT</name>
<accession>A0A518AXR3</accession>
<dbReference type="Pfam" id="PF07884">
    <property type="entry name" value="VKOR"/>
    <property type="match status" value="1"/>
</dbReference>
<evidence type="ECO:0000256" key="10">
    <source>
        <dbReference type="SAM" id="Phobius"/>
    </source>
</evidence>
<dbReference type="RefSeq" id="WP_145253906.1">
    <property type="nucleotide sequence ID" value="NZ_CP036279.1"/>
</dbReference>
<keyword evidence="5 10" id="KW-1133">Transmembrane helix</keyword>
<evidence type="ECO:0000256" key="1">
    <source>
        <dbReference type="ARBA" id="ARBA00004141"/>
    </source>
</evidence>
<dbReference type="InterPro" id="IPR012932">
    <property type="entry name" value="VKOR"/>
</dbReference>
<dbReference type="EMBL" id="CP036279">
    <property type="protein sequence ID" value="QDU59517.1"/>
    <property type="molecule type" value="Genomic_DNA"/>
</dbReference>
<comment type="similarity">
    <text evidence="2">Belongs to the VKOR family.</text>
</comment>
<reference evidence="12 13" key="1">
    <citation type="submission" date="2019-02" db="EMBL/GenBank/DDBJ databases">
        <title>Deep-cultivation of Planctomycetes and their phenomic and genomic characterization uncovers novel biology.</title>
        <authorList>
            <person name="Wiegand S."/>
            <person name="Jogler M."/>
            <person name="Boedeker C."/>
            <person name="Pinto D."/>
            <person name="Vollmers J."/>
            <person name="Rivas-Marin E."/>
            <person name="Kohn T."/>
            <person name="Peeters S.H."/>
            <person name="Heuer A."/>
            <person name="Rast P."/>
            <person name="Oberbeckmann S."/>
            <person name="Bunk B."/>
            <person name="Jeske O."/>
            <person name="Meyerdierks A."/>
            <person name="Storesund J.E."/>
            <person name="Kallscheuer N."/>
            <person name="Luecker S."/>
            <person name="Lage O.M."/>
            <person name="Pohl T."/>
            <person name="Merkel B.J."/>
            <person name="Hornburger P."/>
            <person name="Mueller R.-W."/>
            <person name="Bruemmer F."/>
            <person name="Labrenz M."/>
            <person name="Spormann A.M."/>
            <person name="Op den Camp H."/>
            <person name="Overmann J."/>
            <person name="Amann R."/>
            <person name="Jetten M.S.M."/>
            <person name="Mascher T."/>
            <person name="Medema M.H."/>
            <person name="Devos D.P."/>
            <person name="Kaster A.-K."/>
            <person name="Ovreas L."/>
            <person name="Rohde M."/>
            <person name="Galperin M.Y."/>
            <person name="Jogler C."/>
        </authorList>
    </citation>
    <scope>NUCLEOTIDE SEQUENCE [LARGE SCALE GENOMIC DNA]</scope>
    <source>
        <strain evidence="12 13">Pan216</strain>
    </source>
</reference>
<dbReference type="GO" id="GO:0016491">
    <property type="term" value="F:oxidoreductase activity"/>
    <property type="evidence" value="ECO:0007669"/>
    <property type="project" value="UniProtKB-KW"/>
</dbReference>
<keyword evidence="6" id="KW-0560">Oxidoreductase</keyword>
<keyword evidence="9" id="KW-0676">Redox-active center</keyword>
<keyword evidence="4" id="KW-0874">Quinone</keyword>
<gene>
    <name evidence="12" type="ORF">Pan216_03460</name>
</gene>
<organism evidence="12 13">
    <name type="scientific">Kolteria novifilia</name>
    <dbReference type="NCBI Taxonomy" id="2527975"/>
    <lineage>
        <taxon>Bacteria</taxon>
        <taxon>Pseudomonadati</taxon>
        <taxon>Planctomycetota</taxon>
        <taxon>Planctomycetia</taxon>
        <taxon>Kolteriales</taxon>
        <taxon>Kolteriaceae</taxon>
        <taxon>Kolteria</taxon>
    </lineage>
</organism>
<feature type="transmembrane region" description="Helical" evidence="10">
    <location>
        <begin position="34"/>
        <end position="55"/>
    </location>
</feature>
<comment type="subcellular location">
    <subcellularLocation>
        <location evidence="1">Membrane</location>
        <topology evidence="1">Multi-pass membrane protein</topology>
    </subcellularLocation>
</comment>
<evidence type="ECO:0000256" key="5">
    <source>
        <dbReference type="ARBA" id="ARBA00022989"/>
    </source>
</evidence>
<evidence type="ECO:0000259" key="11">
    <source>
        <dbReference type="Pfam" id="PF07884"/>
    </source>
</evidence>
<evidence type="ECO:0000256" key="7">
    <source>
        <dbReference type="ARBA" id="ARBA00023136"/>
    </source>
</evidence>
<evidence type="ECO:0000256" key="3">
    <source>
        <dbReference type="ARBA" id="ARBA00022692"/>
    </source>
</evidence>
<dbReference type="Gene3D" id="1.20.1440.130">
    <property type="entry name" value="VKOR domain"/>
    <property type="match status" value="1"/>
</dbReference>
<feature type="transmembrane region" description="Helical" evidence="10">
    <location>
        <begin position="145"/>
        <end position="167"/>
    </location>
</feature>
<evidence type="ECO:0000313" key="12">
    <source>
        <dbReference type="EMBL" id="QDU59517.1"/>
    </source>
</evidence>
<keyword evidence="13" id="KW-1185">Reference proteome</keyword>
<protein>
    <submittedName>
        <fullName evidence="12">Vitamin K epoxide reductase family protein</fullName>
    </submittedName>
</protein>
<proteinExistence type="inferred from homology"/>
<dbReference type="KEGG" id="knv:Pan216_03460"/>
<dbReference type="OrthoDB" id="9814124at2"/>
<evidence type="ECO:0000256" key="6">
    <source>
        <dbReference type="ARBA" id="ARBA00023002"/>
    </source>
</evidence>
<dbReference type="GO" id="GO:0048038">
    <property type="term" value="F:quinone binding"/>
    <property type="evidence" value="ECO:0007669"/>
    <property type="project" value="UniProtKB-KW"/>
</dbReference>
<dbReference type="Proteomes" id="UP000317093">
    <property type="component" value="Chromosome"/>
</dbReference>
<dbReference type="InterPro" id="IPR038354">
    <property type="entry name" value="VKOR_sf"/>
</dbReference>
<evidence type="ECO:0000313" key="13">
    <source>
        <dbReference type="Proteomes" id="UP000317093"/>
    </source>
</evidence>
<feature type="domain" description="Vitamin K epoxide reductase" evidence="11">
    <location>
        <begin position="35"/>
        <end position="166"/>
    </location>
</feature>
<evidence type="ECO:0000256" key="8">
    <source>
        <dbReference type="ARBA" id="ARBA00023157"/>
    </source>
</evidence>
<keyword evidence="8" id="KW-1015">Disulfide bond</keyword>
<feature type="transmembrane region" description="Helical" evidence="10">
    <location>
        <begin position="85"/>
        <end position="106"/>
    </location>
</feature>
<dbReference type="AlphaFoldDB" id="A0A518AXR3"/>